<evidence type="ECO:0000256" key="1">
    <source>
        <dbReference type="SAM" id="MobiDB-lite"/>
    </source>
</evidence>
<feature type="compositionally biased region" description="Polar residues" evidence="1">
    <location>
        <begin position="125"/>
        <end position="135"/>
    </location>
</feature>
<sequence length="191" mass="20357">MLALNRSDRGVADALAQQVLAVEQGNIEARGVLAAAPGDGGKIRRLTIVFADLVDSTVLSTRLDPEPYRLLVGGYRDLVQRIVDRHDGRIASTKGDGLLVVFGHRAGSTTTRTVPCGRAWRSPERSASSATTRNADSAWGSPCEPGCIAGWCTPTSLETTFTGWPPTLLPGCPARRRRRRGGLAHRCGPGT</sequence>
<accession>A0ABN0QZ77</accession>
<keyword evidence="4" id="KW-1185">Reference proteome</keyword>
<comment type="caution">
    <text evidence="3">The sequence shown here is derived from an EMBL/GenBank/DDBJ whole genome shotgun (WGS) entry which is preliminary data.</text>
</comment>
<reference evidence="3 4" key="1">
    <citation type="submission" date="2014-01" db="EMBL/GenBank/DDBJ databases">
        <authorList>
            <person name="Dobos K."/>
            <person name="Lenaerts A."/>
            <person name="Ordway D."/>
            <person name="DeGroote M.A."/>
            <person name="Parker T."/>
            <person name="Sizemore C."/>
            <person name="Tallon L.J."/>
            <person name="Sadzewicz L.K."/>
            <person name="Sengamalay N."/>
            <person name="Fraser C.M."/>
            <person name="Hine E."/>
            <person name="Shefchek K.A."/>
            <person name="Das S.P."/>
            <person name="Tettelin H."/>
        </authorList>
    </citation>
    <scope>NUCLEOTIDE SEQUENCE [LARGE SCALE GENOMIC DNA]</scope>
    <source>
        <strain evidence="3 4">Harvey</strain>
    </source>
</reference>
<feature type="domain" description="Guanylate cyclase" evidence="2">
    <location>
        <begin position="47"/>
        <end position="103"/>
    </location>
</feature>
<feature type="region of interest" description="Disordered" evidence="1">
    <location>
        <begin position="119"/>
        <end position="140"/>
    </location>
</feature>
<dbReference type="InterPro" id="IPR001054">
    <property type="entry name" value="A/G_cyclase"/>
</dbReference>
<name>A0ABN0QZ77_MYCUL</name>
<evidence type="ECO:0000313" key="4">
    <source>
        <dbReference type="Proteomes" id="UP000020681"/>
    </source>
</evidence>
<dbReference type="EMBL" id="JAOL01000114">
    <property type="protein sequence ID" value="EUA89850.1"/>
    <property type="molecule type" value="Genomic_DNA"/>
</dbReference>
<dbReference type="SUPFAM" id="SSF55073">
    <property type="entry name" value="Nucleotide cyclase"/>
    <property type="match status" value="1"/>
</dbReference>
<organism evidence="3 4">
    <name type="scientific">Mycobacterium ulcerans str. Harvey</name>
    <dbReference type="NCBI Taxonomy" id="1299332"/>
    <lineage>
        <taxon>Bacteria</taxon>
        <taxon>Bacillati</taxon>
        <taxon>Actinomycetota</taxon>
        <taxon>Actinomycetes</taxon>
        <taxon>Mycobacteriales</taxon>
        <taxon>Mycobacteriaceae</taxon>
        <taxon>Mycobacterium</taxon>
        <taxon>Mycobacterium ulcerans group</taxon>
    </lineage>
</organism>
<gene>
    <name evidence="3" type="ORF">I551_3592</name>
</gene>
<dbReference type="PROSITE" id="PS50125">
    <property type="entry name" value="GUANYLATE_CYCLASE_2"/>
    <property type="match status" value="1"/>
</dbReference>
<dbReference type="InterPro" id="IPR029787">
    <property type="entry name" value="Nucleotide_cyclase"/>
</dbReference>
<evidence type="ECO:0000259" key="2">
    <source>
        <dbReference type="PROSITE" id="PS50125"/>
    </source>
</evidence>
<protein>
    <submittedName>
        <fullName evidence="3">Adenylate and Guanylate cyclase catalytic domain protein</fullName>
    </submittedName>
</protein>
<dbReference type="Gene3D" id="3.30.70.1230">
    <property type="entry name" value="Nucleotide cyclase"/>
    <property type="match status" value="1"/>
</dbReference>
<evidence type="ECO:0000313" key="3">
    <source>
        <dbReference type="EMBL" id="EUA89850.1"/>
    </source>
</evidence>
<dbReference type="Proteomes" id="UP000020681">
    <property type="component" value="Unassembled WGS sequence"/>
</dbReference>
<proteinExistence type="predicted"/>